<feature type="domain" description="Cobalamin-independent methionine synthase MetE N-terminal" evidence="1">
    <location>
        <begin position="87"/>
        <end position="290"/>
    </location>
</feature>
<dbReference type="STRING" id="694429.Pyrfu_1926"/>
<accession>G0EDA1</accession>
<dbReference type="GO" id="GO:0003871">
    <property type="term" value="F:5-methyltetrahydropteroyltriglutamate-homocysteine S-methyltransferase activity"/>
    <property type="evidence" value="ECO:0007669"/>
    <property type="project" value="InterPro"/>
</dbReference>
<dbReference type="GO" id="GO:0008652">
    <property type="term" value="P:amino acid biosynthetic process"/>
    <property type="evidence" value="ECO:0007669"/>
    <property type="project" value="InterPro"/>
</dbReference>
<evidence type="ECO:0000313" key="3">
    <source>
        <dbReference type="Proteomes" id="UP000001037"/>
    </source>
</evidence>
<dbReference type="Gene3D" id="3.20.20.210">
    <property type="match status" value="1"/>
</dbReference>
<dbReference type="InParanoid" id="G0EDA1"/>
<proteinExistence type="predicted"/>
<dbReference type="Pfam" id="PF08267">
    <property type="entry name" value="Meth_synt_1"/>
    <property type="match status" value="1"/>
</dbReference>
<name>G0EDA1_PYRF1</name>
<sequence>MQALNVACDVLTPYPRSDRVRRLLRRLEELGEASTLETMRALVEDSLMLMGAQLAVGTRSVADPLLDWHDLLRPFAEAWRGVWVDGLARWFDNNFFYRVPVIEDLPDPQRLVTPGRAAAMRSVLPSWAAIRIVLPGPVTFTRLAKIREGLDPIKVAERVAEILALEAEKSVKNGASVIEVHEPFLGDMDARPEDAEEAARLANKIFARIKDKAETRLVTYYAPPRREVWKKLSDVNADYVIIDYVDKPEAAREALDAWTPSGLGLGLINARSIYPEDVDATAGKAKELAMKYKVEKLLVTTSAPLDLIPLRYALEKTRITCEVVRRID</sequence>
<organism evidence="2 3">
    <name type="scientific">Pyrolobus fumarii (strain DSM 11204 / 1A)</name>
    <dbReference type="NCBI Taxonomy" id="694429"/>
    <lineage>
        <taxon>Archaea</taxon>
        <taxon>Thermoproteota</taxon>
        <taxon>Thermoprotei</taxon>
        <taxon>Desulfurococcales</taxon>
        <taxon>Pyrodictiaceae</taxon>
        <taxon>Pyrolobus</taxon>
    </lineage>
</organism>
<dbReference type="InterPro" id="IPR038071">
    <property type="entry name" value="UROD/MetE-like_sf"/>
</dbReference>
<reference evidence="2 3" key="1">
    <citation type="journal article" date="2011" name="Stand. Genomic Sci.">
        <title>Complete genome sequence of the hyperthermophilic chemolithoautotroph Pyrolobus fumarii type strain (1A).</title>
        <authorList>
            <person name="Anderson I."/>
            <person name="Goker M."/>
            <person name="Nolan M."/>
            <person name="Lucas S."/>
            <person name="Hammon N."/>
            <person name="Deshpande S."/>
            <person name="Cheng J.F."/>
            <person name="Tapia R."/>
            <person name="Han C."/>
            <person name="Goodwin L."/>
            <person name="Pitluck S."/>
            <person name="Huntemann M."/>
            <person name="Liolios K."/>
            <person name="Ivanova N."/>
            <person name="Pagani I."/>
            <person name="Mavromatis K."/>
            <person name="Ovchinikova G."/>
            <person name="Pati A."/>
            <person name="Chen A."/>
            <person name="Palaniappan K."/>
            <person name="Land M."/>
            <person name="Hauser L."/>
            <person name="Brambilla E.M."/>
            <person name="Huber H."/>
            <person name="Yasawong M."/>
            <person name="Rohde M."/>
            <person name="Spring S."/>
            <person name="Abt B."/>
            <person name="Sikorski J."/>
            <person name="Wirth R."/>
            <person name="Detter J.C."/>
            <person name="Woyke T."/>
            <person name="Bristow J."/>
            <person name="Eisen J.A."/>
            <person name="Markowitz V."/>
            <person name="Hugenholtz P."/>
            <person name="Kyrpides N.C."/>
            <person name="Klenk H.P."/>
            <person name="Lapidus A."/>
        </authorList>
    </citation>
    <scope>NUCLEOTIDE SEQUENCE [LARGE SCALE GENOMIC DNA]</scope>
    <source>
        <strain evidence="3">DSM 11204 / 1A</strain>
    </source>
</reference>
<gene>
    <name evidence="2" type="ordered locus">Pyrfu_1926</name>
</gene>
<dbReference type="InterPro" id="IPR013215">
    <property type="entry name" value="Cbl-indep_Met_Synth_N"/>
</dbReference>
<dbReference type="HOGENOM" id="CLU_040013_3_1_2"/>
<dbReference type="KEGG" id="pfm:Pyrfu_1926"/>
<dbReference type="GO" id="GO:0008270">
    <property type="term" value="F:zinc ion binding"/>
    <property type="evidence" value="ECO:0007669"/>
    <property type="project" value="InterPro"/>
</dbReference>
<dbReference type="AlphaFoldDB" id="G0EDA1"/>
<protein>
    <submittedName>
        <fullName evidence="2">Cobalamin-independent synthase MetE domain protein</fullName>
    </submittedName>
</protein>
<dbReference type="eggNOG" id="arCOG01877">
    <property type="taxonomic scope" value="Archaea"/>
</dbReference>
<evidence type="ECO:0000259" key="1">
    <source>
        <dbReference type="Pfam" id="PF08267"/>
    </source>
</evidence>
<dbReference type="SUPFAM" id="SSF51726">
    <property type="entry name" value="UROD/MetE-like"/>
    <property type="match status" value="1"/>
</dbReference>
<keyword evidence="3" id="KW-1185">Reference proteome</keyword>
<dbReference type="EMBL" id="CP002838">
    <property type="protein sequence ID" value="AEM39779.1"/>
    <property type="molecule type" value="Genomic_DNA"/>
</dbReference>
<dbReference type="PANTHER" id="PTHR30519">
    <property type="entry name" value="5-METHYLTETRAHYDROPTEROYLTRIGLUTAMATE--HOMOCYSTEINE METHYLTRANSFERASE"/>
    <property type="match status" value="1"/>
</dbReference>
<dbReference type="Proteomes" id="UP000001037">
    <property type="component" value="Chromosome"/>
</dbReference>
<evidence type="ECO:0000313" key="2">
    <source>
        <dbReference type="EMBL" id="AEM39779.1"/>
    </source>
</evidence>